<evidence type="ECO:0000256" key="5">
    <source>
        <dbReference type="ARBA" id="ARBA00022679"/>
    </source>
</evidence>
<evidence type="ECO:0000256" key="10">
    <source>
        <dbReference type="ARBA" id="ARBA00038367"/>
    </source>
</evidence>
<keyword evidence="3 12" id="KW-0963">Cytoplasm</keyword>
<dbReference type="GO" id="GO:0005737">
    <property type="term" value="C:cytoplasm"/>
    <property type="evidence" value="ECO:0007669"/>
    <property type="project" value="UniProtKB-SubCell"/>
</dbReference>
<dbReference type="CDD" id="cd01555">
    <property type="entry name" value="UdpNAET"/>
    <property type="match status" value="1"/>
</dbReference>
<feature type="binding site" evidence="12">
    <location>
        <position position="308"/>
    </location>
    <ligand>
        <name>UDP-N-acetyl-alpha-D-glucosamine</name>
        <dbReference type="ChEBI" id="CHEBI:57705"/>
    </ligand>
</feature>
<evidence type="ECO:0000256" key="1">
    <source>
        <dbReference type="ARBA" id="ARBA00004496"/>
    </source>
</evidence>
<feature type="binding site" evidence="12">
    <location>
        <position position="94"/>
    </location>
    <ligand>
        <name>UDP-N-acetyl-alpha-D-glucosamine</name>
        <dbReference type="ChEBI" id="CHEBI:57705"/>
    </ligand>
</feature>
<feature type="binding site" evidence="12">
    <location>
        <begin position="22"/>
        <end position="23"/>
    </location>
    <ligand>
        <name>phosphoenolpyruvate</name>
        <dbReference type="ChEBI" id="CHEBI:58702"/>
    </ligand>
</feature>
<dbReference type="NCBIfam" id="NF009470">
    <property type="entry name" value="PRK12830.1"/>
    <property type="match status" value="1"/>
</dbReference>
<evidence type="ECO:0000256" key="8">
    <source>
        <dbReference type="ARBA" id="ARBA00023306"/>
    </source>
</evidence>
<evidence type="ECO:0000259" key="13">
    <source>
        <dbReference type="Pfam" id="PF00275"/>
    </source>
</evidence>
<dbReference type="InterPro" id="IPR001986">
    <property type="entry name" value="Enolpyruvate_Tfrase_dom"/>
</dbReference>
<evidence type="ECO:0000256" key="3">
    <source>
        <dbReference type="ARBA" id="ARBA00022490"/>
    </source>
</evidence>
<protein>
    <recommendedName>
        <fullName evidence="12">UDP-N-acetylglucosamine 1-carboxyvinyltransferase</fullName>
        <ecNumber evidence="12">2.5.1.7</ecNumber>
    </recommendedName>
    <alternativeName>
        <fullName evidence="12">Enoylpyruvate transferase</fullName>
    </alternativeName>
    <alternativeName>
        <fullName evidence="12">UDP-N-acetylglucosamine enolpyruvyl transferase</fullName>
        <shortName evidence="12">EPT</shortName>
    </alternativeName>
</protein>
<name>A0A2R5HIE3_9LACT</name>
<comment type="subcellular location">
    <subcellularLocation>
        <location evidence="1 12">Cytoplasm</location>
    </subcellularLocation>
</comment>
<evidence type="ECO:0000256" key="12">
    <source>
        <dbReference type="HAMAP-Rule" id="MF_00111"/>
    </source>
</evidence>
<dbReference type="InterPro" id="IPR005750">
    <property type="entry name" value="UDP_GlcNAc_COvinyl_MurA"/>
</dbReference>
<comment type="function">
    <text evidence="12">Cell wall formation. Adds enolpyruvyl to UDP-N-acetylglucosamine.</text>
</comment>
<dbReference type="NCBIfam" id="TIGR01072">
    <property type="entry name" value="murA"/>
    <property type="match status" value="1"/>
</dbReference>
<reference evidence="14 15" key="1">
    <citation type="journal article" date="2018" name="Genome Announc.">
        <title>Draft Genome Sequence of Lactococcus sp. Strain NtB2 (JCM 32569), Isolated from the Gut of the Higher Termite Nasutitermes takasagoensis.</title>
        <authorList>
            <person name="Noda S."/>
            <person name="Aihara C."/>
            <person name="Yuki M."/>
            <person name="Ohkuma M."/>
        </authorList>
    </citation>
    <scope>NUCLEOTIDE SEQUENCE [LARGE SCALE GENOMIC DNA]</scope>
    <source>
        <strain evidence="14 15">NtB2</strain>
    </source>
</reference>
<dbReference type="InterPro" id="IPR013792">
    <property type="entry name" value="RNA3'P_cycl/enolpyr_Trfase_a/b"/>
</dbReference>
<evidence type="ECO:0000313" key="14">
    <source>
        <dbReference type="EMBL" id="GBG96078.1"/>
    </source>
</evidence>
<feature type="binding site" evidence="12">
    <location>
        <begin position="123"/>
        <end position="127"/>
    </location>
    <ligand>
        <name>UDP-N-acetyl-alpha-D-glucosamine</name>
        <dbReference type="ChEBI" id="CHEBI:57705"/>
    </ligand>
</feature>
<keyword evidence="12" id="KW-0670">Pyruvate</keyword>
<dbReference type="GO" id="GO:0071555">
    <property type="term" value="P:cell wall organization"/>
    <property type="evidence" value="ECO:0007669"/>
    <property type="project" value="UniProtKB-KW"/>
</dbReference>
<comment type="caution">
    <text evidence="14">The sequence shown here is derived from an EMBL/GenBank/DDBJ whole genome shotgun (WGS) entry which is preliminary data.</text>
</comment>
<dbReference type="PANTHER" id="PTHR43783:SF2">
    <property type="entry name" value="UDP-N-ACETYLGLUCOSAMINE 1-CARBOXYVINYLTRANSFERASE 2"/>
    <property type="match status" value="1"/>
</dbReference>
<keyword evidence="5 12" id="KW-0808">Transferase</keyword>
<dbReference type="GO" id="GO:0051301">
    <property type="term" value="P:cell division"/>
    <property type="evidence" value="ECO:0007669"/>
    <property type="project" value="UniProtKB-KW"/>
</dbReference>
<accession>A0A2R5HIE3</accession>
<comment type="pathway">
    <text evidence="2 12">Cell wall biogenesis; peptidoglycan biosynthesis.</text>
</comment>
<comment type="caution">
    <text evidence="12">Lacks conserved residue(s) required for the propagation of feature annotation.</text>
</comment>
<dbReference type="Gene3D" id="3.65.10.10">
    <property type="entry name" value="Enolpyruvate transferase domain"/>
    <property type="match status" value="2"/>
</dbReference>
<dbReference type="NCBIfam" id="NF006873">
    <property type="entry name" value="PRK09369.1"/>
    <property type="match status" value="1"/>
</dbReference>
<keyword evidence="4 12" id="KW-0132">Cell division</keyword>
<organism evidence="14 15">
    <name type="scientific">Lactococcus termiticola</name>
    <dbReference type="NCBI Taxonomy" id="2169526"/>
    <lineage>
        <taxon>Bacteria</taxon>
        <taxon>Bacillati</taxon>
        <taxon>Bacillota</taxon>
        <taxon>Bacilli</taxon>
        <taxon>Lactobacillales</taxon>
        <taxon>Streptococcaceae</taxon>
        <taxon>Lactococcus</taxon>
    </lineage>
</organism>
<proteinExistence type="inferred from homology"/>
<dbReference type="SUPFAM" id="SSF55205">
    <property type="entry name" value="EPT/RTPC-like"/>
    <property type="match status" value="1"/>
</dbReference>
<dbReference type="AlphaFoldDB" id="A0A2R5HIE3"/>
<dbReference type="Pfam" id="PF00275">
    <property type="entry name" value="EPSP_synthase"/>
    <property type="match status" value="1"/>
</dbReference>
<evidence type="ECO:0000256" key="11">
    <source>
        <dbReference type="ARBA" id="ARBA00047527"/>
    </source>
</evidence>
<evidence type="ECO:0000256" key="4">
    <source>
        <dbReference type="ARBA" id="ARBA00022618"/>
    </source>
</evidence>
<feature type="active site" description="Proton donor" evidence="12">
    <location>
        <position position="118"/>
    </location>
</feature>
<sequence>MQKIKINGGKRLSGKVTVSGAKNSVVALIPATILANDIVTLEGVPDISDVASLVEIMEIMGAVIERDVDGGKLVIDTRPVVSKPLPYGKINSLRASYYFNGALLARFGQATVGLPGGCDLGPRPIDLHIKAFEALGAEMSYQEEAMHLEKTGDQLNGASIYMDVVSVGATINTMLAAAAADGVTIIENAAREPEIIDVATLLNNMGAKVRGAGTDIIRITGTQDFHGASHTVIPDRIEAGTYLALAAAMGDGIVVDNVIYEHLEAFVAKLEEMGVRMTIREDSIEVHKSDNLKSVNIKAVPYPGFATDLQQPITPLLLLAEGKGWIMDTIYEKRVNHVPELARMGAEITAVGDRIHYGAPNKLTGNQVHATDLRAGACLVVAGAIASGSTVISNIEFILRGYDNIIEKMTALGADIQIIEED</sequence>
<dbReference type="GO" id="GO:0008760">
    <property type="term" value="F:UDP-N-acetylglucosamine 1-carboxyvinyltransferase activity"/>
    <property type="evidence" value="ECO:0007669"/>
    <property type="project" value="UniProtKB-UniRule"/>
</dbReference>
<evidence type="ECO:0000256" key="2">
    <source>
        <dbReference type="ARBA" id="ARBA00004752"/>
    </source>
</evidence>
<dbReference type="RefSeq" id="WP_109245062.1">
    <property type="nucleotide sequence ID" value="NZ_BFFO01000001.1"/>
</dbReference>
<evidence type="ECO:0000256" key="6">
    <source>
        <dbReference type="ARBA" id="ARBA00022960"/>
    </source>
</evidence>
<dbReference type="InterPro" id="IPR050068">
    <property type="entry name" value="MurA_subfamily"/>
</dbReference>
<evidence type="ECO:0000313" key="15">
    <source>
        <dbReference type="Proteomes" id="UP000245021"/>
    </source>
</evidence>
<keyword evidence="15" id="KW-1185">Reference proteome</keyword>
<dbReference type="HAMAP" id="MF_00111">
    <property type="entry name" value="MurA"/>
    <property type="match status" value="1"/>
</dbReference>
<dbReference type="GO" id="GO:0009252">
    <property type="term" value="P:peptidoglycan biosynthetic process"/>
    <property type="evidence" value="ECO:0007669"/>
    <property type="project" value="UniProtKB-UniRule"/>
</dbReference>
<keyword evidence="6 12" id="KW-0133">Cell shape</keyword>
<feature type="modified residue" description="2-(S-cysteinyl)pyruvic acid O-phosphothioketal" evidence="12">
    <location>
        <position position="118"/>
    </location>
</feature>
<feature type="binding site" evidence="12">
    <location>
        <position position="330"/>
    </location>
    <ligand>
        <name>UDP-N-acetyl-alpha-D-glucosamine</name>
        <dbReference type="ChEBI" id="CHEBI:57705"/>
    </ligand>
</feature>
<dbReference type="PANTHER" id="PTHR43783">
    <property type="entry name" value="UDP-N-ACETYLGLUCOSAMINE 1-CARBOXYVINYLTRANSFERASE"/>
    <property type="match status" value="1"/>
</dbReference>
<keyword evidence="9 12" id="KW-0961">Cell wall biogenesis/degradation</keyword>
<evidence type="ECO:0000256" key="7">
    <source>
        <dbReference type="ARBA" id="ARBA00022984"/>
    </source>
</evidence>
<comment type="similarity">
    <text evidence="10 12">Belongs to the EPSP synthase family. MurA subfamily.</text>
</comment>
<dbReference type="UniPathway" id="UPA00219"/>
<feature type="domain" description="Enolpyruvate transferase" evidence="13">
    <location>
        <begin position="7"/>
        <end position="409"/>
    </location>
</feature>
<dbReference type="EMBL" id="BFFO01000001">
    <property type="protein sequence ID" value="GBG96078.1"/>
    <property type="molecule type" value="Genomic_DNA"/>
</dbReference>
<dbReference type="GO" id="GO:0008360">
    <property type="term" value="P:regulation of cell shape"/>
    <property type="evidence" value="ECO:0007669"/>
    <property type="project" value="UniProtKB-KW"/>
</dbReference>
<dbReference type="EC" id="2.5.1.7" evidence="12"/>
<evidence type="ECO:0000256" key="9">
    <source>
        <dbReference type="ARBA" id="ARBA00023316"/>
    </source>
</evidence>
<dbReference type="GO" id="GO:0019277">
    <property type="term" value="P:UDP-N-acetylgalactosamine biosynthetic process"/>
    <property type="evidence" value="ECO:0007669"/>
    <property type="project" value="InterPro"/>
</dbReference>
<gene>
    <name evidence="14" type="primary">murA_1</name>
    <name evidence="12" type="synonym">murA</name>
    <name evidence="14" type="ORF">NtB2_00182</name>
</gene>
<dbReference type="InterPro" id="IPR036968">
    <property type="entry name" value="Enolpyruvate_Tfrase_sf"/>
</dbReference>
<comment type="catalytic activity">
    <reaction evidence="11 12">
        <text>phosphoenolpyruvate + UDP-N-acetyl-alpha-D-glucosamine = UDP-N-acetyl-3-O-(1-carboxyvinyl)-alpha-D-glucosamine + phosphate</text>
        <dbReference type="Rhea" id="RHEA:18681"/>
        <dbReference type="ChEBI" id="CHEBI:43474"/>
        <dbReference type="ChEBI" id="CHEBI:57705"/>
        <dbReference type="ChEBI" id="CHEBI:58702"/>
        <dbReference type="ChEBI" id="CHEBI:68483"/>
        <dbReference type="EC" id="2.5.1.7"/>
    </reaction>
</comment>
<keyword evidence="8 12" id="KW-0131">Cell cycle</keyword>
<keyword evidence="7 12" id="KW-0573">Peptidoglycan synthesis</keyword>
<dbReference type="Proteomes" id="UP000245021">
    <property type="component" value="Unassembled WGS sequence"/>
</dbReference>
<dbReference type="OrthoDB" id="9803760at2"/>